<name>A0A9Q1BPE2_HOLLE</name>
<dbReference type="InterPro" id="IPR005172">
    <property type="entry name" value="CRC"/>
</dbReference>
<evidence type="ECO:0000256" key="1">
    <source>
        <dbReference type="ARBA" id="ARBA00004123"/>
    </source>
</evidence>
<dbReference type="Proteomes" id="UP001152320">
    <property type="component" value="Chromosome 13"/>
</dbReference>
<comment type="subcellular location">
    <subcellularLocation>
        <location evidence="1">Nucleus</location>
    </subcellularLocation>
</comment>
<dbReference type="GO" id="GO:0005634">
    <property type="term" value="C:nucleus"/>
    <property type="evidence" value="ECO:0007669"/>
    <property type="project" value="UniProtKB-SubCell"/>
</dbReference>
<comment type="similarity">
    <text evidence="2">Belongs to the lin-54 family.</text>
</comment>
<evidence type="ECO:0000256" key="3">
    <source>
        <dbReference type="ARBA" id="ARBA00023242"/>
    </source>
</evidence>
<reference evidence="5" key="1">
    <citation type="submission" date="2021-10" db="EMBL/GenBank/DDBJ databases">
        <title>Tropical sea cucumber genome reveals ecological adaptation and Cuvierian tubules defense mechanism.</title>
        <authorList>
            <person name="Chen T."/>
        </authorList>
    </citation>
    <scope>NUCLEOTIDE SEQUENCE</scope>
    <source>
        <strain evidence="5">Nanhai2018</strain>
        <tissue evidence="5">Muscle</tissue>
    </source>
</reference>
<dbReference type="InterPro" id="IPR033467">
    <property type="entry name" value="Tesmin/TSO1-like_CXC"/>
</dbReference>
<dbReference type="PANTHER" id="PTHR46704">
    <property type="entry name" value="CXC DOMAIN-CONTAINING PROTEIN-RELATED"/>
    <property type="match status" value="1"/>
</dbReference>
<keyword evidence="3" id="KW-0539">Nucleus</keyword>
<gene>
    <name evidence="5" type="ORF">HOLleu_26725</name>
</gene>
<protein>
    <recommendedName>
        <fullName evidence="4">CRC domain-containing protein</fullName>
    </recommendedName>
</protein>
<evidence type="ECO:0000259" key="4">
    <source>
        <dbReference type="PROSITE" id="PS51634"/>
    </source>
</evidence>
<accession>A0A9Q1BPE2</accession>
<dbReference type="PROSITE" id="PS51634">
    <property type="entry name" value="CRC"/>
    <property type="match status" value="1"/>
</dbReference>
<dbReference type="EMBL" id="JAIZAY010000013">
    <property type="protein sequence ID" value="KAJ8030340.1"/>
    <property type="molecule type" value="Genomic_DNA"/>
</dbReference>
<organism evidence="5 6">
    <name type="scientific">Holothuria leucospilota</name>
    <name type="common">Black long sea cucumber</name>
    <name type="synonym">Mertensiothuria leucospilota</name>
    <dbReference type="NCBI Taxonomy" id="206669"/>
    <lineage>
        <taxon>Eukaryota</taxon>
        <taxon>Metazoa</taxon>
        <taxon>Echinodermata</taxon>
        <taxon>Eleutherozoa</taxon>
        <taxon>Echinozoa</taxon>
        <taxon>Holothuroidea</taxon>
        <taxon>Aspidochirotacea</taxon>
        <taxon>Aspidochirotida</taxon>
        <taxon>Holothuriidae</taxon>
        <taxon>Holothuria</taxon>
    </lineage>
</organism>
<dbReference type="PANTHER" id="PTHR46704:SF9">
    <property type="entry name" value="BHLH DOMAIN-CONTAINING PROTEIN"/>
    <property type="match status" value="1"/>
</dbReference>
<dbReference type="AlphaFoldDB" id="A0A9Q1BPE2"/>
<dbReference type="OrthoDB" id="5984512at2759"/>
<sequence>MLAAQTSLEEFVCSLYGQSVCQNGNEARYNIFKLNARSESAMPPNQDALRKHILRANYQAAIHKACLKQFPDVPSPIGHGWVISENELSIDWMDLPPAPSGILEYVQCSCKKSKCRQRTCSCTQSGLPCTDLCKCKDCDNAVEVNEIDDIEEYYSEEGDL</sequence>
<evidence type="ECO:0000313" key="5">
    <source>
        <dbReference type="EMBL" id="KAJ8030340.1"/>
    </source>
</evidence>
<comment type="caution">
    <text evidence="5">The sequence shown here is derived from an EMBL/GenBank/DDBJ whole genome shotgun (WGS) entry which is preliminary data.</text>
</comment>
<proteinExistence type="inferred from homology"/>
<dbReference type="SMART" id="SM01114">
    <property type="entry name" value="CXC"/>
    <property type="match status" value="1"/>
</dbReference>
<evidence type="ECO:0000256" key="2">
    <source>
        <dbReference type="ARBA" id="ARBA00007267"/>
    </source>
</evidence>
<keyword evidence="6" id="KW-1185">Reference proteome</keyword>
<evidence type="ECO:0000313" key="6">
    <source>
        <dbReference type="Proteomes" id="UP001152320"/>
    </source>
</evidence>
<dbReference type="Pfam" id="PF03638">
    <property type="entry name" value="TCR"/>
    <property type="match status" value="1"/>
</dbReference>
<feature type="domain" description="CRC" evidence="4">
    <location>
        <begin position="108"/>
        <end position="143"/>
    </location>
</feature>